<dbReference type="GO" id="GO:0005524">
    <property type="term" value="F:ATP binding"/>
    <property type="evidence" value="ECO:0007669"/>
    <property type="project" value="InterPro"/>
</dbReference>
<dbReference type="Gene3D" id="3.50.30.10">
    <property type="entry name" value="Phosphohistidine domain"/>
    <property type="match status" value="1"/>
</dbReference>
<dbReference type="Gene3D" id="3.30.470.20">
    <property type="entry name" value="ATP-grasp fold, B domain"/>
    <property type="match status" value="1"/>
</dbReference>
<comment type="caution">
    <text evidence="3">The sequence shown here is derived from an EMBL/GenBank/DDBJ whole genome shotgun (WGS) entry which is preliminary data.</text>
</comment>
<dbReference type="GO" id="GO:0050242">
    <property type="term" value="F:pyruvate, phosphate dikinase activity"/>
    <property type="evidence" value="ECO:0007669"/>
    <property type="project" value="UniProtKB-EC"/>
</dbReference>
<reference evidence="3" key="1">
    <citation type="submission" date="2019-08" db="EMBL/GenBank/DDBJ databases">
        <authorList>
            <person name="Kucharzyk K."/>
            <person name="Murdoch R.W."/>
            <person name="Higgins S."/>
            <person name="Loffler F."/>
        </authorList>
    </citation>
    <scope>NUCLEOTIDE SEQUENCE</scope>
</reference>
<keyword evidence="3" id="KW-0418">Kinase</keyword>
<evidence type="ECO:0000313" key="3">
    <source>
        <dbReference type="EMBL" id="MPM72153.1"/>
    </source>
</evidence>
<gene>
    <name evidence="3" type="primary">ppdK_26</name>
    <name evidence="3" type="ORF">SDC9_119126</name>
</gene>
<dbReference type="PANTHER" id="PTHR22931:SF9">
    <property type="entry name" value="PYRUVATE, PHOSPHATE DIKINASE 1, CHLOROPLASTIC"/>
    <property type="match status" value="1"/>
</dbReference>
<dbReference type="Pfam" id="PF01326">
    <property type="entry name" value="PPDK_N"/>
    <property type="match status" value="1"/>
</dbReference>
<feature type="domain" description="PEP-utilising enzyme mobile" evidence="1">
    <location>
        <begin position="306"/>
        <end position="386"/>
    </location>
</feature>
<feature type="domain" description="Pyruvate phosphate dikinase AMP/ATP-binding" evidence="2">
    <location>
        <begin position="1"/>
        <end position="184"/>
    </location>
</feature>
<keyword evidence="3" id="KW-0808">Transferase</keyword>
<dbReference type="SUPFAM" id="SSF52009">
    <property type="entry name" value="Phosphohistidine domain"/>
    <property type="match status" value="1"/>
</dbReference>
<dbReference type="GO" id="GO:0016301">
    <property type="term" value="F:kinase activity"/>
    <property type="evidence" value="ECO:0007669"/>
    <property type="project" value="UniProtKB-KW"/>
</dbReference>
<dbReference type="Gene3D" id="3.30.1490.20">
    <property type="entry name" value="ATP-grasp fold, A domain"/>
    <property type="match status" value="1"/>
</dbReference>
<dbReference type="EMBL" id="VSSQ01024563">
    <property type="protein sequence ID" value="MPM72153.1"/>
    <property type="molecule type" value="Genomic_DNA"/>
</dbReference>
<dbReference type="PANTHER" id="PTHR22931">
    <property type="entry name" value="PHOSPHOENOLPYRUVATE DIKINASE-RELATED"/>
    <property type="match status" value="1"/>
</dbReference>
<evidence type="ECO:0000259" key="2">
    <source>
        <dbReference type="Pfam" id="PF01326"/>
    </source>
</evidence>
<protein>
    <submittedName>
        <fullName evidence="3">Pyruvate, phosphate dikinase</fullName>
        <ecNumber evidence="3">2.7.9.1</ecNumber>
    </submittedName>
</protein>
<dbReference type="AlphaFoldDB" id="A0A645C8I6"/>
<proteinExistence type="predicted"/>
<keyword evidence="3" id="KW-0670">Pyruvate</keyword>
<evidence type="ECO:0000259" key="1">
    <source>
        <dbReference type="Pfam" id="PF00391"/>
    </source>
</evidence>
<sequence>MKTFLNVGMNDEITEAWGSKEKFGWTAWDCYRRFLQSWGMSFGVDRDVFDSVMSEHKERQGVELKIQFTNMQMRDIAYDYKKVLLDHNIRIEPSPMEQLKTAIRCVLDSWSSESSVSFRDYMQIAEEWGTAVLVQKMVLGNLNEKSGTGVVFTSSPLKDYSSINLYGDFAICSQGEDVVSGLVNTLPISETQRKKQYNGPSSLESAFPQVYQTLQKYARQLIEQHGFVHQEIEFTFDGERPENVYILQTRNQKITSQKAYRHFAVSPSEMQLVGRGIGVSGGILSGVVAFDMEDMNRIKEQVPEAKIILVRPDTVPDDIPMLFVCNGLLTAKGGATSHAAVTAVGLGKVCIVKCEGLQVKESQRVCSINGHLFHSGDPISIDGDVGSIYAGNYDILEK</sequence>
<dbReference type="Pfam" id="PF00391">
    <property type="entry name" value="PEP-utilizers"/>
    <property type="match status" value="1"/>
</dbReference>
<accession>A0A645C8I6</accession>
<organism evidence="3">
    <name type="scientific">bioreactor metagenome</name>
    <dbReference type="NCBI Taxonomy" id="1076179"/>
    <lineage>
        <taxon>unclassified sequences</taxon>
        <taxon>metagenomes</taxon>
        <taxon>ecological metagenomes</taxon>
    </lineage>
</organism>
<name>A0A645C8I6_9ZZZZ</name>
<dbReference type="InterPro" id="IPR002192">
    <property type="entry name" value="PPDK_AMP/ATP-bd"/>
</dbReference>
<dbReference type="Gene3D" id="1.20.80.30">
    <property type="match status" value="1"/>
</dbReference>
<dbReference type="InterPro" id="IPR010121">
    <property type="entry name" value="Pyruvate_phosphate_dikinase"/>
</dbReference>
<dbReference type="InterPro" id="IPR036637">
    <property type="entry name" value="Phosphohistidine_dom_sf"/>
</dbReference>
<dbReference type="SUPFAM" id="SSF56059">
    <property type="entry name" value="Glutathione synthetase ATP-binding domain-like"/>
    <property type="match status" value="1"/>
</dbReference>
<dbReference type="InterPro" id="IPR008279">
    <property type="entry name" value="PEP-util_enz_mobile_dom"/>
</dbReference>
<dbReference type="InterPro" id="IPR013815">
    <property type="entry name" value="ATP_grasp_subdomain_1"/>
</dbReference>
<dbReference type="EC" id="2.7.9.1" evidence="3"/>